<dbReference type="Proteomes" id="UP000294911">
    <property type="component" value="Unassembled WGS sequence"/>
</dbReference>
<dbReference type="NCBIfam" id="TIGR00996">
    <property type="entry name" value="Mtu_fam_mce"/>
    <property type="match status" value="1"/>
</dbReference>
<feature type="domain" description="Mammalian cell entry C-terminal" evidence="2">
    <location>
        <begin position="121"/>
        <end position="302"/>
    </location>
</feature>
<feature type="domain" description="Mce/MlaD" evidence="1">
    <location>
        <begin position="39"/>
        <end position="111"/>
    </location>
</feature>
<dbReference type="PANTHER" id="PTHR33371">
    <property type="entry name" value="INTERMEMBRANE PHOSPHOLIPID TRANSPORT SYSTEM BINDING PROTEIN MLAD-RELATED"/>
    <property type="match status" value="1"/>
</dbReference>
<dbReference type="PANTHER" id="PTHR33371:SF18">
    <property type="entry name" value="MCE-FAMILY PROTEIN MCE3C"/>
    <property type="match status" value="1"/>
</dbReference>
<dbReference type="InterPro" id="IPR024516">
    <property type="entry name" value="Mce_C"/>
</dbReference>
<dbReference type="Pfam" id="PF02470">
    <property type="entry name" value="MlaD"/>
    <property type="match status" value="1"/>
</dbReference>
<accession>A0A4R2Q9X7</accession>
<gene>
    <name evidence="3" type="ORF">EV191_11631</name>
</gene>
<dbReference type="InterPro" id="IPR003399">
    <property type="entry name" value="Mce/MlaD"/>
</dbReference>
<dbReference type="GO" id="GO:0005576">
    <property type="term" value="C:extracellular region"/>
    <property type="evidence" value="ECO:0007669"/>
    <property type="project" value="TreeGrafter"/>
</dbReference>
<dbReference type="RefSeq" id="WP_207894694.1">
    <property type="nucleotide sequence ID" value="NZ_SLXQ01000016.1"/>
</dbReference>
<evidence type="ECO:0000259" key="1">
    <source>
        <dbReference type="Pfam" id="PF02470"/>
    </source>
</evidence>
<dbReference type="AlphaFoldDB" id="A0A4R2Q9X7"/>
<proteinExistence type="predicted"/>
<evidence type="ECO:0000313" key="3">
    <source>
        <dbReference type="EMBL" id="TCP45389.1"/>
    </source>
</evidence>
<name>A0A4R2Q9X7_9PSEU</name>
<dbReference type="EMBL" id="SLXQ01000016">
    <property type="protein sequence ID" value="TCP45389.1"/>
    <property type="molecule type" value="Genomic_DNA"/>
</dbReference>
<protein>
    <submittedName>
        <fullName evidence="3">Phospholipid/cholesterol/gamma-HCH transport system substrate-binding protein</fullName>
    </submittedName>
</protein>
<dbReference type="PRINTS" id="PR01782">
    <property type="entry name" value="MCEVIRFACTOR"/>
</dbReference>
<dbReference type="InterPro" id="IPR052336">
    <property type="entry name" value="MlaD_Phospholipid_Transporter"/>
</dbReference>
<evidence type="ECO:0000313" key="4">
    <source>
        <dbReference type="Proteomes" id="UP000294911"/>
    </source>
</evidence>
<comment type="caution">
    <text evidence="3">The sequence shown here is derived from an EMBL/GenBank/DDBJ whole genome shotgun (WGS) entry which is preliminary data.</text>
</comment>
<sequence length="340" mass="36634">MKPLSQYNQARVGAVTLVLIALCAVAAFYAKDLPIIGGGTTFTAKFAESAGLRSGNEVRLAGVKVGEVTAVELDGAQVSVDFRVSDMRMGDQSRLSIEIKTLLGDKYLAVESTGAGEQNPNEPIPKARTVTPFDIVDAFSETSRLVGEVDTEQLAGSFRTLSETFENTPGEMSNAFNGLSALSRTISARDKELATLLRNASSVSEIVADRDEQLRAIITNGGELLGELERRREAVGRLLTGTRELAEQLSGLVADSQRELQPALRQLEQVTAVLERNQQNLSNGIRDLAPFARLFNNVVGNGRWFEGYICGLIPPRVSTGILDINPEGCDGARPPERGNN</sequence>
<dbReference type="InterPro" id="IPR005693">
    <property type="entry name" value="Mce"/>
</dbReference>
<dbReference type="Pfam" id="PF11887">
    <property type="entry name" value="Mce4_CUP1"/>
    <property type="match status" value="1"/>
</dbReference>
<reference evidence="3 4" key="1">
    <citation type="submission" date="2019-03" db="EMBL/GenBank/DDBJ databases">
        <title>Genomic Encyclopedia of Type Strains, Phase IV (KMG-IV): sequencing the most valuable type-strain genomes for metagenomic binning, comparative biology and taxonomic classification.</title>
        <authorList>
            <person name="Goeker M."/>
        </authorList>
    </citation>
    <scope>NUCLEOTIDE SEQUENCE [LARGE SCALE GENOMIC DNA]</scope>
    <source>
        <strain evidence="3 4">DSM 45765</strain>
    </source>
</reference>
<organism evidence="3 4">
    <name type="scientific">Tamaricihabitans halophyticus</name>
    <dbReference type="NCBI Taxonomy" id="1262583"/>
    <lineage>
        <taxon>Bacteria</taxon>
        <taxon>Bacillati</taxon>
        <taxon>Actinomycetota</taxon>
        <taxon>Actinomycetes</taxon>
        <taxon>Pseudonocardiales</taxon>
        <taxon>Pseudonocardiaceae</taxon>
        <taxon>Tamaricihabitans</taxon>
    </lineage>
</organism>
<evidence type="ECO:0000259" key="2">
    <source>
        <dbReference type="Pfam" id="PF11887"/>
    </source>
</evidence>
<keyword evidence="4" id="KW-1185">Reference proteome</keyword>